<organism evidence="2 3">
    <name type="scientific">Plantactinospora mayteni</name>
    <dbReference type="NCBI Taxonomy" id="566021"/>
    <lineage>
        <taxon>Bacteria</taxon>
        <taxon>Bacillati</taxon>
        <taxon>Actinomycetota</taxon>
        <taxon>Actinomycetes</taxon>
        <taxon>Micromonosporales</taxon>
        <taxon>Micromonosporaceae</taxon>
        <taxon>Plantactinospora</taxon>
    </lineage>
</organism>
<keyword evidence="3" id="KW-1185">Reference proteome</keyword>
<evidence type="ECO:0000313" key="2">
    <source>
        <dbReference type="EMBL" id="GIG97177.1"/>
    </source>
</evidence>
<proteinExistence type="predicted"/>
<gene>
    <name evidence="2" type="ORF">Pma05_37500</name>
</gene>
<sequence>MGRTLGGCPRDNGTALRRHSRLPKECASARLIAAAGPTGAALVPPRVPVIASTTTRKEPK</sequence>
<feature type="region of interest" description="Disordered" evidence="1">
    <location>
        <begin position="1"/>
        <end position="20"/>
    </location>
</feature>
<accession>A0ABQ4ER83</accession>
<evidence type="ECO:0000313" key="3">
    <source>
        <dbReference type="Proteomes" id="UP000621500"/>
    </source>
</evidence>
<name>A0ABQ4ER83_9ACTN</name>
<comment type="caution">
    <text evidence="2">The sequence shown here is derived from an EMBL/GenBank/DDBJ whole genome shotgun (WGS) entry which is preliminary data.</text>
</comment>
<dbReference type="Proteomes" id="UP000621500">
    <property type="component" value="Unassembled WGS sequence"/>
</dbReference>
<reference evidence="2 3" key="1">
    <citation type="submission" date="2021-01" db="EMBL/GenBank/DDBJ databases">
        <title>Whole genome shotgun sequence of Plantactinospora mayteni NBRC 109088.</title>
        <authorList>
            <person name="Komaki H."/>
            <person name="Tamura T."/>
        </authorList>
    </citation>
    <scope>NUCLEOTIDE SEQUENCE [LARGE SCALE GENOMIC DNA]</scope>
    <source>
        <strain evidence="2 3">NBRC 109088</strain>
    </source>
</reference>
<dbReference type="EMBL" id="BONX01000023">
    <property type="protein sequence ID" value="GIG97177.1"/>
    <property type="molecule type" value="Genomic_DNA"/>
</dbReference>
<evidence type="ECO:0000256" key="1">
    <source>
        <dbReference type="SAM" id="MobiDB-lite"/>
    </source>
</evidence>
<dbReference type="RefSeq" id="WP_203858651.1">
    <property type="nucleotide sequence ID" value="NZ_BAAAZQ010000001.1"/>
</dbReference>
<protein>
    <submittedName>
        <fullName evidence="2">Uncharacterized protein</fullName>
    </submittedName>
</protein>